<comment type="caution">
    <text evidence="1">The sequence shown here is derived from an EMBL/GenBank/DDBJ whole genome shotgun (WGS) entry which is preliminary data.</text>
</comment>
<dbReference type="Proteomes" id="UP000535415">
    <property type="component" value="Unassembled WGS sequence"/>
</dbReference>
<evidence type="ECO:0000313" key="2">
    <source>
        <dbReference type="Proteomes" id="UP000535415"/>
    </source>
</evidence>
<gene>
    <name evidence="1" type="ORF">FHS72_003402</name>
</gene>
<dbReference type="EMBL" id="JACIJM010000014">
    <property type="protein sequence ID" value="MBB5723757.1"/>
    <property type="molecule type" value="Genomic_DNA"/>
</dbReference>
<protein>
    <submittedName>
        <fullName evidence="1">Uncharacterized protein</fullName>
    </submittedName>
</protein>
<name>A0A7W9EZF5_9RHOB</name>
<accession>A0A7W9EZF5</accession>
<keyword evidence="2" id="KW-1185">Reference proteome</keyword>
<organism evidence="1 2">
    <name type="scientific">Yoonia ponticola</name>
    <dbReference type="NCBI Taxonomy" id="1524255"/>
    <lineage>
        <taxon>Bacteria</taxon>
        <taxon>Pseudomonadati</taxon>
        <taxon>Pseudomonadota</taxon>
        <taxon>Alphaproteobacteria</taxon>
        <taxon>Rhodobacterales</taxon>
        <taxon>Paracoccaceae</taxon>
        <taxon>Yoonia</taxon>
    </lineage>
</organism>
<dbReference type="AlphaFoldDB" id="A0A7W9EZF5"/>
<sequence>MILPGLVSVAIYPFLNSVDQDWGQNKCAGSFE</sequence>
<reference evidence="1 2" key="1">
    <citation type="submission" date="2020-08" db="EMBL/GenBank/DDBJ databases">
        <title>Genomic Encyclopedia of Type Strains, Phase IV (KMG-IV): sequencing the most valuable type-strain genomes for metagenomic binning, comparative biology and taxonomic classification.</title>
        <authorList>
            <person name="Goeker M."/>
        </authorList>
    </citation>
    <scope>NUCLEOTIDE SEQUENCE [LARGE SCALE GENOMIC DNA]</scope>
    <source>
        <strain evidence="1 2">DSM 101064</strain>
    </source>
</reference>
<evidence type="ECO:0000313" key="1">
    <source>
        <dbReference type="EMBL" id="MBB5723757.1"/>
    </source>
</evidence>
<proteinExistence type="predicted"/>